<protein>
    <recommendedName>
        <fullName evidence="2">Disease resistance R13L4/SHOC-2-like LRR domain-containing protein</fullName>
    </recommendedName>
</protein>
<evidence type="ECO:0000313" key="3">
    <source>
        <dbReference type="EMBL" id="PUZ63062.1"/>
    </source>
</evidence>
<gene>
    <name evidence="3" type="ORF">GQ55_3G037500</name>
</gene>
<dbReference type="AlphaFoldDB" id="A0A2T7E5G2"/>
<proteinExistence type="predicted"/>
<dbReference type="PANTHER" id="PTHR47186">
    <property type="entry name" value="LEUCINE-RICH REPEAT-CONTAINING PROTEIN 57"/>
    <property type="match status" value="1"/>
</dbReference>
<sequence>MIWSGSSSFSLSAEENFVTVSAHLINLVPRDKIRRLSLQFNQEVTPTMPSSGILSNLRSLTVFGSDEENQHDPGQFRFLRVLGLEDAEALKKKDHQLQSIHKLFQLKYLGLGGAVSKLPKQIQVLENLETLDISRTGIRQLLAVDGRGFGKLVHLLGTDLELPSGVGNMKELQELSMVEVNQSSTAQYVQELGKLENLRILGLKWSLKKDDNDCEGCEKRLVEALKKLGGAQPAVSVPRCW</sequence>
<dbReference type="InterPro" id="IPR055414">
    <property type="entry name" value="LRR_R13L4/SHOC2-like"/>
</dbReference>
<dbReference type="EMBL" id="CM009751">
    <property type="protein sequence ID" value="PUZ63062.1"/>
    <property type="molecule type" value="Genomic_DNA"/>
</dbReference>
<evidence type="ECO:0000313" key="4">
    <source>
        <dbReference type="Proteomes" id="UP000244336"/>
    </source>
</evidence>
<dbReference type="SUPFAM" id="SSF52058">
    <property type="entry name" value="L domain-like"/>
    <property type="match status" value="1"/>
</dbReference>
<dbReference type="Gramene" id="PUZ63062">
    <property type="protein sequence ID" value="PUZ63062"/>
    <property type="gene ID" value="GQ55_3G037500"/>
</dbReference>
<dbReference type="Gene3D" id="3.80.10.10">
    <property type="entry name" value="Ribonuclease Inhibitor"/>
    <property type="match status" value="1"/>
</dbReference>
<keyword evidence="1" id="KW-0677">Repeat</keyword>
<dbReference type="OrthoDB" id="683534at2759"/>
<dbReference type="InterPro" id="IPR032675">
    <property type="entry name" value="LRR_dom_sf"/>
</dbReference>
<name>A0A2T7E5G2_9POAL</name>
<dbReference type="PANTHER" id="PTHR47186:SF22">
    <property type="entry name" value="OS11G0589401 PROTEIN"/>
    <property type="match status" value="1"/>
</dbReference>
<accession>A0A2T7E5G2</accession>
<organism evidence="3 4">
    <name type="scientific">Panicum hallii var. hallii</name>
    <dbReference type="NCBI Taxonomy" id="1504633"/>
    <lineage>
        <taxon>Eukaryota</taxon>
        <taxon>Viridiplantae</taxon>
        <taxon>Streptophyta</taxon>
        <taxon>Embryophyta</taxon>
        <taxon>Tracheophyta</taxon>
        <taxon>Spermatophyta</taxon>
        <taxon>Magnoliopsida</taxon>
        <taxon>Liliopsida</taxon>
        <taxon>Poales</taxon>
        <taxon>Poaceae</taxon>
        <taxon>PACMAD clade</taxon>
        <taxon>Panicoideae</taxon>
        <taxon>Panicodae</taxon>
        <taxon>Paniceae</taxon>
        <taxon>Panicinae</taxon>
        <taxon>Panicum</taxon>
        <taxon>Panicum sect. Panicum</taxon>
    </lineage>
</organism>
<dbReference type="Proteomes" id="UP000244336">
    <property type="component" value="Chromosome 3"/>
</dbReference>
<keyword evidence="4" id="KW-1185">Reference proteome</keyword>
<dbReference type="Pfam" id="PF23598">
    <property type="entry name" value="LRR_14"/>
    <property type="match status" value="1"/>
</dbReference>
<feature type="domain" description="Disease resistance R13L4/SHOC-2-like LRR" evidence="2">
    <location>
        <begin position="57"/>
        <end position="228"/>
    </location>
</feature>
<evidence type="ECO:0000259" key="2">
    <source>
        <dbReference type="Pfam" id="PF23598"/>
    </source>
</evidence>
<reference evidence="3 4" key="1">
    <citation type="submission" date="2018-04" db="EMBL/GenBank/DDBJ databases">
        <title>WGS assembly of Panicum hallii var. hallii HAL2.</title>
        <authorList>
            <person name="Lovell J."/>
            <person name="Jenkins J."/>
            <person name="Lowry D."/>
            <person name="Mamidi S."/>
            <person name="Sreedasyam A."/>
            <person name="Weng X."/>
            <person name="Barry K."/>
            <person name="Bonette J."/>
            <person name="Campitelli B."/>
            <person name="Daum C."/>
            <person name="Gordon S."/>
            <person name="Gould B."/>
            <person name="Lipzen A."/>
            <person name="MacQueen A."/>
            <person name="Palacio-Mejia J."/>
            <person name="Plott C."/>
            <person name="Shakirov E."/>
            <person name="Shu S."/>
            <person name="Yoshinaga Y."/>
            <person name="Zane M."/>
            <person name="Rokhsar D."/>
            <person name="Grimwood J."/>
            <person name="Schmutz J."/>
            <person name="Juenger T."/>
        </authorList>
    </citation>
    <scope>NUCLEOTIDE SEQUENCE [LARGE SCALE GENOMIC DNA]</scope>
    <source>
        <strain evidence="4">cv. HAL2</strain>
    </source>
</reference>
<dbReference type="STRING" id="1504633.A0A2T7E5G2"/>
<evidence type="ECO:0000256" key="1">
    <source>
        <dbReference type="ARBA" id="ARBA00022737"/>
    </source>
</evidence>